<dbReference type="PANTHER" id="PTHR34406">
    <property type="entry name" value="PROTEIN YCEI"/>
    <property type="match status" value="1"/>
</dbReference>
<dbReference type="SMART" id="SM00867">
    <property type="entry name" value="YceI"/>
    <property type="match status" value="1"/>
</dbReference>
<dbReference type="OrthoDB" id="9811006at2"/>
<keyword evidence="4" id="KW-1185">Reference proteome</keyword>
<dbReference type="InterPro" id="IPR036761">
    <property type="entry name" value="TTHA0802/YceI-like_sf"/>
</dbReference>
<dbReference type="Pfam" id="PF04264">
    <property type="entry name" value="YceI"/>
    <property type="match status" value="1"/>
</dbReference>
<feature type="domain" description="Lipid/polyisoprenoid-binding YceI-like" evidence="2">
    <location>
        <begin position="23"/>
        <end position="189"/>
    </location>
</feature>
<proteinExistence type="predicted"/>
<dbReference type="STRING" id="572036.SAMN05661099_0290"/>
<feature type="chain" id="PRO_5012256329" evidence="1">
    <location>
        <begin position="19"/>
        <end position="192"/>
    </location>
</feature>
<feature type="signal peptide" evidence="1">
    <location>
        <begin position="1"/>
        <end position="18"/>
    </location>
</feature>
<evidence type="ECO:0000259" key="2">
    <source>
        <dbReference type="SMART" id="SM00867"/>
    </source>
</evidence>
<dbReference type="RefSeq" id="WP_079700790.1">
    <property type="nucleotide sequence ID" value="NZ_FUYR01000001.1"/>
</dbReference>
<evidence type="ECO:0000313" key="4">
    <source>
        <dbReference type="Proteomes" id="UP000189981"/>
    </source>
</evidence>
<accession>A0A1T5A3Q0</accession>
<dbReference type="EMBL" id="FUYR01000001">
    <property type="protein sequence ID" value="SKB29622.1"/>
    <property type="molecule type" value="Genomic_DNA"/>
</dbReference>
<protein>
    <submittedName>
        <fullName evidence="3">Polyisoprenoid-binding protein YceI</fullName>
    </submittedName>
</protein>
<keyword evidence="1" id="KW-0732">Signal</keyword>
<organism evidence="3 4">
    <name type="scientific">Daejeonella lutea</name>
    <dbReference type="NCBI Taxonomy" id="572036"/>
    <lineage>
        <taxon>Bacteria</taxon>
        <taxon>Pseudomonadati</taxon>
        <taxon>Bacteroidota</taxon>
        <taxon>Sphingobacteriia</taxon>
        <taxon>Sphingobacteriales</taxon>
        <taxon>Sphingobacteriaceae</taxon>
        <taxon>Daejeonella</taxon>
    </lineage>
</organism>
<dbReference type="Gene3D" id="2.40.128.110">
    <property type="entry name" value="Lipid/polyisoprenoid-binding, YceI-like"/>
    <property type="match status" value="1"/>
</dbReference>
<dbReference type="SUPFAM" id="SSF101874">
    <property type="entry name" value="YceI-like"/>
    <property type="match status" value="1"/>
</dbReference>
<evidence type="ECO:0000313" key="3">
    <source>
        <dbReference type="EMBL" id="SKB29622.1"/>
    </source>
</evidence>
<dbReference type="PANTHER" id="PTHR34406:SF1">
    <property type="entry name" value="PROTEIN YCEI"/>
    <property type="match status" value="1"/>
</dbReference>
<evidence type="ECO:0000256" key="1">
    <source>
        <dbReference type="SAM" id="SignalP"/>
    </source>
</evidence>
<sequence>MKKYFFILIAFFALSAFTNVVPTWLNDDPHSQLGFTVTHLGISDVSGTFNDFDVKIESSKPDFSDASFELTAKASSIDTRVEARNNHLKSPDFFDVAKYPELTFKSTSLKKNGKDKYKLSGDLTLHGVTKQVTMDLTYRGTVVNPMSKANTAGFQLEGVIKRSDFNLGAGFPAPMISDEVRIKADGEFAQKK</sequence>
<dbReference type="InterPro" id="IPR007372">
    <property type="entry name" value="Lipid/polyisoprenoid-bd_YceI"/>
</dbReference>
<dbReference type="Proteomes" id="UP000189981">
    <property type="component" value="Unassembled WGS sequence"/>
</dbReference>
<dbReference type="AlphaFoldDB" id="A0A1T5A3Q0"/>
<gene>
    <name evidence="3" type="ORF">SAMN05661099_0290</name>
</gene>
<reference evidence="4" key="1">
    <citation type="submission" date="2017-02" db="EMBL/GenBank/DDBJ databases">
        <authorList>
            <person name="Varghese N."/>
            <person name="Submissions S."/>
        </authorList>
    </citation>
    <scope>NUCLEOTIDE SEQUENCE [LARGE SCALE GENOMIC DNA]</scope>
    <source>
        <strain evidence="4">DSM 22385</strain>
    </source>
</reference>
<name>A0A1T5A3Q0_9SPHI</name>